<dbReference type="GO" id="GO:0012505">
    <property type="term" value="C:endomembrane system"/>
    <property type="evidence" value="ECO:0007669"/>
    <property type="project" value="UniProtKB-SubCell"/>
</dbReference>
<evidence type="ECO:0000256" key="2">
    <source>
        <dbReference type="ARBA" id="ARBA00022692"/>
    </source>
</evidence>
<dbReference type="AlphaFoldDB" id="A0A1F6VHM4"/>
<name>A0A1F6VHM4_9BACT</name>
<feature type="transmembrane region" description="Helical" evidence="5">
    <location>
        <begin position="54"/>
        <end position="74"/>
    </location>
</feature>
<comment type="caution">
    <text evidence="6">The sequence shown here is derived from an EMBL/GenBank/DDBJ whole genome shotgun (WGS) entry which is preliminary data.</text>
</comment>
<gene>
    <name evidence="6" type="ORF">A2824_00655</name>
</gene>
<protein>
    <recommendedName>
        <fullName evidence="8">Steroid 5-alpha reductase C-terminal domain-containing protein</fullName>
    </recommendedName>
</protein>
<evidence type="ECO:0000256" key="5">
    <source>
        <dbReference type="SAM" id="Phobius"/>
    </source>
</evidence>
<sequence length="166" mass="19227">MKSSFKGSPKLDFKPMQKESVHHILSYSYTIYFLGIIVGILLDRFLPIRVIPNELQVTLGPLFLLAGPLLILWAQRSSRRLKQNKDDLSKECFKVGPYCFTRKPTHIGLFFMVLGFALISNSVVLIGTTIISYIFSSIFIRRQENILAEKYGEEYLKYKKEVRSWL</sequence>
<dbReference type="InterPro" id="IPR007318">
    <property type="entry name" value="Phopholipid_MeTrfase"/>
</dbReference>
<keyword evidence="3 5" id="KW-1133">Transmembrane helix</keyword>
<dbReference type="EMBL" id="MFTT01000034">
    <property type="protein sequence ID" value="OGI69079.1"/>
    <property type="molecule type" value="Genomic_DNA"/>
</dbReference>
<organism evidence="6 7">
    <name type="scientific">Candidatus Nomurabacteria bacterium RIFCSPHIGHO2_01_FULL_42_16</name>
    <dbReference type="NCBI Taxonomy" id="1801743"/>
    <lineage>
        <taxon>Bacteria</taxon>
        <taxon>Candidatus Nomuraibacteriota</taxon>
    </lineage>
</organism>
<evidence type="ECO:0000256" key="4">
    <source>
        <dbReference type="ARBA" id="ARBA00023136"/>
    </source>
</evidence>
<feature type="transmembrane region" description="Helical" evidence="5">
    <location>
        <begin position="109"/>
        <end position="135"/>
    </location>
</feature>
<feature type="transmembrane region" description="Helical" evidence="5">
    <location>
        <begin position="21"/>
        <end position="42"/>
    </location>
</feature>
<comment type="subcellular location">
    <subcellularLocation>
        <location evidence="1">Endomembrane system</location>
        <topology evidence="1">Multi-pass membrane protein</topology>
    </subcellularLocation>
</comment>
<evidence type="ECO:0000256" key="1">
    <source>
        <dbReference type="ARBA" id="ARBA00004127"/>
    </source>
</evidence>
<keyword evidence="4 5" id="KW-0472">Membrane</keyword>
<evidence type="ECO:0000313" key="7">
    <source>
        <dbReference type="Proteomes" id="UP000178059"/>
    </source>
</evidence>
<dbReference type="Gene3D" id="1.20.120.1630">
    <property type="match status" value="1"/>
</dbReference>
<dbReference type="Proteomes" id="UP000178059">
    <property type="component" value="Unassembled WGS sequence"/>
</dbReference>
<proteinExistence type="predicted"/>
<dbReference type="STRING" id="1801743.A2824_00655"/>
<evidence type="ECO:0000256" key="3">
    <source>
        <dbReference type="ARBA" id="ARBA00022989"/>
    </source>
</evidence>
<reference evidence="6 7" key="1">
    <citation type="journal article" date="2016" name="Nat. Commun.">
        <title>Thousands of microbial genomes shed light on interconnected biogeochemical processes in an aquifer system.</title>
        <authorList>
            <person name="Anantharaman K."/>
            <person name="Brown C.T."/>
            <person name="Hug L.A."/>
            <person name="Sharon I."/>
            <person name="Castelle C.J."/>
            <person name="Probst A.J."/>
            <person name="Thomas B.C."/>
            <person name="Singh A."/>
            <person name="Wilkins M.J."/>
            <person name="Karaoz U."/>
            <person name="Brodie E.L."/>
            <person name="Williams K.H."/>
            <person name="Hubbard S.S."/>
            <person name="Banfield J.F."/>
        </authorList>
    </citation>
    <scope>NUCLEOTIDE SEQUENCE [LARGE SCALE GENOMIC DNA]</scope>
</reference>
<evidence type="ECO:0000313" key="6">
    <source>
        <dbReference type="EMBL" id="OGI69079.1"/>
    </source>
</evidence>
<evidence type="ECO:0008006" key="8">
    <source>
        <dbReference type="Google" id="ProtNLM"/>
    </source>
</evidence>
<accession>A0A1F6VHM4</accession>
<keyword evidence="2 5" id="KW-0812">Transmembrane</keyword>
<dbReference type="Pfam" id="PF04191">
    <property type="entry name" value="PEMT"/>
    <property type="match status" value="1"/>
</dbReference>